<dbReference type="CDD" id="cd06533">
    <property type="entry name" value="Glyco_transf_WecG_TagA"/>
    <property type="match status" value="1"/>
</dbReference>
<evidence type="ECO:0000313" key="3">
    <source>
        <dbReference type="EMBL" id="GAA4631626.1"/>
    </source>
</evidence>
<protein>
    <recommendedName>
        <fullName evidence="5">UDP-N-acetyl-D-mannosamine transferase</fullName>
    </recommendedName>
</protein>
<evidence type="ECO:0000256" key="2">
    <source>
        <dbReference type="ARBA" id="ARBA00022679"/>
    </source>
</evidence>
<dbReference type="EMBL" id="BAABHK010000009">
    <property type="protein sequence ID" value="GAA4631626.1"/>
    <property type="molecule type" value="Genomic_DNA"/>
</dbReference>
<keyword evidence="2" id="KW-0808">Transferase</keyword>
<organism evidence="3 4">
    <name type="scientific">Actinoallomurus vinaceus</name>
    <dbReference type="NCBI Taxonomy" id="1080074"/>
    <lineage>
        <taxon>Bacteria</taxon>
        <taxon>Bacillati</taxon>
        <taxon>Actinomycetota</taxon>
        <taxon>Actinomycetes</taxon>
        <taxon>Streptosporangiales</taxon>
        <taxon>Thermomonosporaceae</taxon>
        <taxon>Actinoallomurus</taxon>
    </lineage>
</organism>
<dbReference type="Proteomes" id="UP001501442">
    <property type="component" value="Unassembled WGS sequence"/>
</dbReference>
<evidence type="ECO:0000313" key="4">
    <source>
        <dbReference type="Proteomes" id="UP001501442"/>
    </source>
</evidence>
<evidence type="ECO:0000256" key="1">
    <source>
        <dbReference type="ARBA" id="ARBA00022676"/>
    </source>
</evidence>
<dbReference type="RefSeq" id="WP_345434624.1">
    <property type="nucleotide sequence ID" value="NZ_BAABHK010000009.1"/>
</dbReference>
<dbReference type="NCBIfam" id="TIGR00696">
    <property type="entry name" value="wecG_tagA_cpsF"/>
    <property type="match status" value="1"/>
</dbReference>
<accession>A0ABP8UJT3</accession>
<dbReference type="Pfam" id="PF03808">
    <property type="entry name" value="Glyco_tran_WecG"/>
    <property type="match status" value="1"/>
</dbReference>
<keyword evidence="4" id="KW-1185">Reference proteome</keyword>
<name>A0ABP8UJT3_9ACTN</name>
<dbReference type="PANTHER" id="PTHR34136:SF1">
    <property type="entry name" value="UDP-N-ACETYL-D-MANNOSAMINURONIC ACID TRANSFERASE"/>
    <property type="match status" value="1"/>
</dbReference>
<dbReference type="InterPro" id="IPR004629">
    <property type="entry name" value="WecG_TagA_CpsF"/>
</dbReference>
<gene>
    <name evidence="3" type="ORF">GCM10023196_061760</name>
</gene>
<reference evidence="4" key="1">
    <citation type="journal article" date="2019" name="Int. J. Syst. Evol. Microbiol.">
        <title>The Global Catalogue of Microorganisms (GCM) 10K type strain sequencing project: providing services to taxonomists for standard genome sequencing and annotation.</title>
        <authorList>
            <consortium name="The Broad Institute Genomics Platform"/>
            <consortium name="The Broad Institute Genome Sequencing Center for Infectious Disease"/>
            <person name="Wu L."/>
            <person name="Ma J."/>
        </authorList>
    </citation>
    <scope>NUCLEOTIDE SEQUENCE [LARGE SCALE GENOMIC DNA]</scope>
    <source>
        <strain evidence="4">JCM 17939</strain>
    </source>
</reference>
<proteinExistence type="predicted"/>
<comment type="caution">
    <text evidence="3">The sequence shown here is derived from an EMBL/GenBank/DDBJ whole genome shotgun (WGS) entry which is preliminary data.</text>
</comment>
<sequence length="253" mass="28117">MERGTQQRERRRVLELWLDAVTVDQAVARCVTAVERRERITVGCVNAAKLVRMRSDRRLHAAVSGCDLVLADGQSVVWASRLLGQALPERVAGIDLLLGLLAEAANQGRRVYFLGARDAVLMRMLAEVGRRYPGLQVAGARNGYFSAGEAPAVAEAVRDARADLLFLGMSSPKKELFEKEWGPRTGAFVIHGVGGSFDVLAGEVRRAPVWWRRHGLEWLYRAIQEPMRLGPRYLTTNVQFLALLARELLRGTS</sequence>
<keyword evidence="1" id="KW-0328">Glycosyltransferase</keyword>
<evidence type="ECO:0008006" key="5">
    <source>
        <dbReference type="Google" id="ProtNLM"/>
    </source>
</evidence>
<dbReference type="PANTHER" id="PTHR34136">
    <property type="match status" value="1"/>
</dbReference>